<dbReference type="Proteomes" id="UP001596514">
    <property type="component" value="Unassembled WGS sequence"/>
</dbReference>
<reference evidence="4" key="1">
    <citation type="journal article" date="2019" name="Int. J. Syst. Evol. Microbiol.">
        <title>The Global Catalogue of Microorganisms (GCM) 10K type strain sequencing project: providing services to taxonomists for standard genome sequencing and annotation.</title>
        <authorList>
            <consortium name="The Broad Institute Genomics Platform"/>
            <consortium name="The Broad Institute Genome Sequencing Center for Infectious Disease"/>
            <person name="Wu L."/>
            <person name="Ma J."/>
        </authorList>
    </citation>
    <scope>NUCLEOTIDE SEQUENCE [LARGE SCALE GENOMIC DNA]</scope>
    <source>
        <strain evidence="4">JCM 10083</strain>
    </source>
</reference>
<accession>A0ABW2SXZ6</accession>
<evidence type="ECO:0000313" key="4">
    <source>
        <dbReference type="Proteomes" id="UP001596514"/>
    </source>
</evidence>
<sequence>MELAYDEAGSGPAVLFAHAGMADRRMWEHRFLALSARHRVIRYDWRGYGGSGDAAGEFAHHEELPAVLDALGVERAALVGCSTGGAYAVPWRASSAPRAAGPG</sequence>
<dbReference type="InterPro" id="IPR000073">
    <property type="entry name" value="AB_hydrolase_1"/>
</dbReference>
<dbReference type="InterPro" id="IPR050266">
    <property type="entry name" value="AB_hydrolase_sf"/>
</dbReference>
<keyword evidence="1 3" id="KW-0378">Hydrolase</keyword>
<dbReference type="InterPro" id="IPR029058">
    <property type="entry name" value="AB_hydrolase_fold"/>
</dbReference>
<dbReference type="PANTHER" id="PTHR43798:SF31">
    <property type="entry name" value="AB HYDROLASE SUPERFAMILY PROTEIN YCLE"/>
    <property type="match status" value="1"/>
</dbReference>
<comment type="caution">
    <text evidence="3">The sequence shown here is derived from an EMBL/GenBank/DDBJ whole genome shotgun (WGS) entry which is preliminary data.</text>
</comment>
<name>A0ABW2SXZ6_9ACTN</name>
<dbReference type="GO" id="GO:0016787">
    <property type="term" value="F:hydrolase activity"/>
    <property type="evidence" value="ECO:0007669"/>
    <property type="project" value="UniProtKB-KW"/>
</dbReference>
<organism evidence="3 4">
    <name type="scientific">Streptosporangium amethystogenes subsp. fukuiense</name>
    <dbReference type="NCBI Taxonomy" id="698418"/>
    <lineage>
        <taxon>Bacteria</taxon>
        <taxon>Bacillati</taxon>
        <taxon>Actinomycetota</taxon>
        <taxon>Actinomycetes</taxon>
        <taxon>Streptosporangiales</taxon>
        <taxon>Streptosporangiaceae</taxon>
        <taxon>Streptosporangium</taxon>
    </lineage>
</organism>
<feature type="domain" description="AB hydrolase-1" evidence="2">
    <location>
        <begin position="12"/>
        <end position="87"/>
    </location>
</feature>
<dbReference type="SUPFAM" id="SSF53474">
    <property type="entry name" value="alpha/beta-Hydrolases"/>
    <property type="match status" value="1"/>
</dbReference>
<gene>
    <name evidence="3" type="ORF">ACFQVD_11555</name>
</gene>
<dbReference type="Gene3D" id="3.40.50.1820">
    <property type="entry name" value="alpha/beta hydrolase"/>
    <property type="match status" value="1"/>
</dbReference>
<proteinExistence type="predicted"/>
<dbReference type="RefSeq" id="WP_343968571.1">
    <property type="nucleotide sequence ID" value="NZ_BAAAGK010000066.1"/>
</dbReference>
<keyword evidence="4" id="KW-1185">Reference proteome</keyword>
<dbReference type="PANTHER" id="PTHR43798">
    <property type="entry name" value="MONOACYLGLYCEROL LIPASE"/>
    <property type="match status" value="1"/>
</dbReference>
<protein>
    <submittedName>
        <fullName evidence="3">Alpha/beta fold hydrolase</fullName>
    </submittedName>
</protein>
<evidence type="ECO:0000256" key="1">
    <source>
        <dbReference type="ARBA" id="ARBA00022801"/>
    </source>
</evidence>
<dbReference type="Pfam" id="PF00561">
    <property type="entry name" value="Abhydrolase_1"/>
    <property type="match status" value="1"/>
</dbReference>
<evidence type="ECO:0000313" key="3">
    <source>
        <dbReference type="EMBL" id="MFC7600731.1"/>
    </source>
</evidence>
<dbReference type="EMBL" id="JBHTEE010000001">
    <property type="protein sequence ID" value="MFC7600731.1"/>
    <property type="molecule type" value="Genomic_DNA"/>
</dbReference>
<evidence type="ECO:0000259" key="2">
    <source>
        <dbReference type="Pfam" id="PF00561"/>
    </source>
</evidence>